<accession>A0ABY9RMN6</accession>
<dbReference type="Pfam" id="PF07103">
    <property type="entry name" value="DUF1365"/>
    <property type="match status" value="1"/>
</dbReference>
<name>A0ABY9RMN6_9BURK</name>
<proteinExistence type="predicted"/>
<evidence type="ECO:0000313" key="1">
    <source>
        <dbReference type="EMBL" id="WMW82475.1"/>
    </source>
</evidence>
<dbReference type="EMBL" id="CP133720">
    <property type="protein sequence ID" value="WMW82475.1"/>
    <property type="molecule type" value="Genomic_DNA"/>
</dbReference>
<reference evidence="1" key="1">
    <citation type="submission" date="2023-09" db="EMBL/GenBank/DDBJ databases">
        <title>Undibacterium sp. 20NA77.5 isolated from freshwater.</title>
        <authorList>
            <person name="Le V."/>
            <person name="Ko S.-R."/>
            <person name="Ahn C.-Y."/>
            <person name="Oh H.-M."/>
        </authorList>
    </citation>
    <scope>NUCLEOTIDE SEQUENCE</scope>
    <source>
        <strain evidence="1">20NA77.5</strain>
    </source>
</reference>
<organism evidence="1 2">
    <name type="scientific">Undibacterium cyanobacteriorum</name>
    <dbReference type="NCBI Taxonomy" id="3073561"/>
    <lineage>
        <taxon>Bacteria</taxon>
        <taxon>Pseudomonadati</taxon>
        <taxon>Pseudomonadota</taxon>
        <taxon>Betaproteobacteria</taxon>
        <taxon>Burkholderiales</taxon>
        <taxon>Oxalobacteraceae</taxon>
        <taxon>Undibacterium</taxon>
    </lineage>
</organism>
<protein>
    <submittedName>
        <fullName evidence="1">DUF1365 domain-containing protein</fullName>
    </submittedName>
</protein>
<dbReference type="InterPro" id="IPR010775">
    <property type="entry name" value="DUF1365"/>
</dbReference>
<sequence length="272" mass="31462">MKSSSTSPIQRSCILLSKVMHERFAPKGHKFVYPIFALRLDLNELEESPASFNSFVFGINKKRLLSLRIQDYGPRDGTSLINWANSVLHKHGLNAPKRIELHTMPRLFGYAFNPISIWYCYDESDQLVSVIAEVNNTFGEHHFYVLRDEFHSAISSQSQLCSVKAMHVSPFCEVKGHYEFQFKDSNKHAVVHIDYYQEKKIVIKTAMASRKVNFTSIELLKAFTKQPFLTMGVFWRIHWQAFLLWLKGVPFYRLPAAPQSNITLGTSLKEER</sequence>
<dbReference type="PANTHER" id="PTHR33973:SF4">
    <property type="entry name" value="OS07G0153300 PROTEIN"/>
    <property type="match status" value="1"/>
</dbReference>
<dbReference type="Proteomes" id="UP001181355">
    <property type="component" value="Chromosome"/>
</dbReference>
<gene>
    <name evidence="1" type="ORF">RF679_09410</name>
</gene>
<keyword evidence="2" id="KW-1185">Reference proteome</keyword>
<dbReference type="PANTHER" id="PTHR33973">
    <property type="entry name" value="OS07G0153300 PROTEIN"/>
    <property type="match status" value="1"/>
</dbReference>
<evidence type="ECO:0000313" key="2">
    <source>
        <dbReference type="Proteomes" id="UP001181355"/>
    </source>
</evidence>